<organism evidence="6 7">
    <name type="scientific">Bauldia litoralis</name>
    <dbReference type="NCBI Taxonomy" id="665467"/>
    <lineage>
        <taxon>Bacteria</taxon>
        <taxon>Pseudomonadati</taxon>
        <taxon>Pseudomonadota</taxon>
        <taxon>Alphaproteobacteria</taxon>
        <taxon>Hyphomicrobiales</taxon>
        <taxon>Kaistiaceae</taxon>
        <taxon>Bauldia</taxon>
    </lineage>
</organism>
<evidence type="ECO:0000256" key="3">
    <source>
        <dbReference type="ARBA" id="ARBA00023002"/>
    </source>
</evidence>
<dbReference type="InterPro" id="IPR013154">
    <property type="entry name" value="ADH-like_N"/>
</dbReference>
<evidence type="ECO:0000256" key="1">
    <source>
        <dbReference type="ARBA" id="ARBA00022723"/>
    </source>
</evidence>
<dbReference type="Pfam" id="PF08240">
    <property type="entry name" value="ADH_N"/>
    <property type="match status" value="1"/>
</dbReference>
<keyword evidence="1 4" id="KW-0479">Metal-binding</keyword>
<dbReference type="InterPro" id="IPR011032">
    <property type="entry name" value="GroES-like_sf"/>
</dbReference>
<gene>
    <name evidence="6" type="ORF">SAMN02982931_03389</name>
</gene>
<dbReference type="InterPro" id="IPR050129">
    <property type="entry name" value="Zn_alcohol_dh"/>
</dbReference>
<dbReference type="SMART" id="SM00829">
    <property type="entry name" value="PKS_ER"/>
    <property type="match status" value="1"/>
</dbReference>
<protein>
    <submittedName>
        <fullName evidence="6">Threonine dehydrogenase</fullName>
    </submittedName>
</protein>
<evidence type="ECO:0000313" key="7">
    <source>
        <dbReference type="Proteomes" id="UP000199071"/>
    </source>
</evidence>
<dbReference type="InterPro" id="IPR020843">
    <property type="entry name" value="ER"/>
</dbReference>
<sequence>MQAVICHGPEDYRLEEAAVPEPGPGEVVIRVESVGICASDLKCYLGAPLFWGDEHREGYCQPPVIPGHEFVGEVAALGQGAGEKYGLAVGDRAVSEQIVPCWNCRFCHHGQYWMCQTHNVYGFRQATFGAMAEYMLFPAGALNHKVPRTIPVEHAAFIEPLACSIHAVQRGTIEFQDVVVIAGAGPLGLGMVAAARMKNPKLLIAVDLNDDRLETARLCGADMTLNPRKVDVVDEVLKLTDGYGCDVYFEATGHPAAVESGLRMVRKLGTFVEFSVMREPVTVDWTIIGDTKELDVRGAHLSPYCYPVAIKMLEEKRLPMDRIVTHSLPLADFQKGIDLVGAGTESIKVTLTP</sequence>
<feature type="domain" description="Enoyl reductase (ER)" evidence="5">
    <location>
        <begin position="8"/>
        <end position="351"/>
    </location>
</feature>
<name>A0A1G6DH73_9HYPH</name>
<dbReference type="EMBL" id="FMXQ01000007">
    <property type="protein sequence ID" value="SDB44472.1"/>
    <property type="molecule type" value="Genomic_DNA"/>
</dbReference>
<dbReference type="PANTHER" id="PTHR43401">
    <property type="entry name" value="L-THREONINE 3-DEHYDROGENASE"/>
    <property type="match status" value="1"/>
</dbReference>
<dbReference type="InterPro" id="IPR036291">
    <property type="entry name" value="NAD(P)-bd_dom_sf"/>
</dbReference>
<dbReference type="OrthoDB" id="9777681at2"/>
<dbReference type="GO" id="GO:0016616">
    <property type="term" value="F:oxidoreductase activity, acting on the CH-OH group of donors, NAD or NADP as acceptor"/>
    <property type="evidence" value="ECO:0007669"/>
    <property type="project" value="UniProtKB-ARBA"/>
</dbReference>
<dbReference type="Gene3D" id="3.90.180.10">
    <property type="entry name" value="Medium-chain alcohol dehydrogenases, catalytic domain"/>
    <property type="match status" value="1"/>
</dbReference>
<dbReference type="InterPro" id="IPR002328">
    <property type="entry name" value="ADH_Zn_CS"/>
</dbReference>
<dbReference type="GO" id="GO:0008270">
    <property type="term" value="F:zinc ion binding"/>
    <property type="evidence" value="ECO:0007669"/>
    <property type="project" value="InterPro"/>
</dbReference>
<dbReference type="SUPFAM" id="SSF50129">
    <property type="entry name" value="GroES-like"/>
    <property type="match status" value="1"/>
</dbReference>
<dbReference type="InterPro" id="IPR013149">
    <property type="entry name" value="ADH-like_C"/>
</dbReference>
<dbReference type="Gene3D" id="3.40.50.720">
    <property type="entry name" value="NAD(P)-binding Rossmann-like Domain"/>
    <property type="match status" value="1"/>
</dbReference>
<dbReference type="AlphaFoldDB" id="A0A1G6DH73"/>
<keyword evidence="7" id="KW-1185">Reference proteome</keyword>
<dbReference type="SUPFAM" id="SSF51735">
    <property type="entry name" value="NAD(P)-binding Rossmann-fold domains"/>
    <property type="match status" value="1"/>
</dbReference>
<dbReference type="Proteomes" id="UP000199071">
    <property type="component" value="Unassembled WGS sequence"/>
</dbReference>
<dbReference type="PROSITE" id="PS00059">
    <property type="entry name" value="ADH_ZINC"/>
    <property type="match status" value="1"/>
</dbReference>
<comment type="similarity">
    <text evidence="4">Belongs to the zinc-containing alcohol dehydrogenase family.</text>
</comment>
<reference evidence="6 7" key="1">
    <citation type="submission" date="2016-10" db="EMBL/GenBank/DDBJ databases">
        <authorList>
            <person name="de Groot N.N."/>
        </authorList>
    </citation>
    <scope>NUCLEOTIDE SEQUENCE [LARGE SCALE GENOMIC DNA]</scope>
    <source>
        <strain evidence="6 7">ATCC 35022</strain>
    </source>
</reference>
<proteinExistence type="inferred from homology"/>
<evidence type="ECO:0000256" key="4">
    <source>
        <dbReference type="RuleBase" id="RU361277"/>
    </source>
</evidence>
<keyword evidence="2 4" id="KW-0862">Zinc</keyword>
<dbReference type="PANTHER" id="PTHR43401:SF2">
    <property type="entry name" value="L-THREONINE 3-DEHYDROGENASE"/>
    <property type="match status" value="1"/>
</dbReference>
<dbReference type="STRING" id="665467.SAMN02982931_03389"/>
<evidence type="ECO:0000313" key="6">
    <source>
        <dbReference type="EMBL" id="SDB44472.1"/>
    </source>
</evidence>
<comment type="cofactor">
    <cofactor evidence="4">
        <name>Zn(2+)</name>
        <dbReference type="ChEBI" id="CHEBI:29105"/>
    </cofactor>
</comment>
<keyword evidence="3" id="KW-0560">Oxidoreductase</keyword>
<evidence type="ECO:0000259" key="5">
    <source>
        <dbReference type="SMART" id="SM00829"/>
    </source>
</evidence>
<accession>A0A1G6DH73</accession>
<dbReference type="Pfam" id="PF00107">
    <property type="entry name" value="ADH_zinc_N"/>
    <property type="match status" value="1"/>
</dbReference>
<evidence type="ECO:0000256" key="2">
    <source>
        <dbReference type="ARBA" id="ARBA00022833"/>
    </source>
</evidence>